<evidence type="ECO:0000256" key="1">
    <source>
        <dbReference type="SAM" id="MobiDB-lite"/>
    </source>
</evidence>
<feature type="compositionally biased region" description="Gly residues" evidence="1">
    <location>
        <begin position="196"/>
        <end position="208"/>
    </location>
</feature>
<evidence type="ECO:0000313" key="3">
    <source>
        <dbReference type="Proteomes" id="UP000597459"/>
    </source>
</evidence>
<dbReference type="EMBL" id="WOTH01000064">
    <property type="protein sequence ID" value="NHO55317.1"/>
    <property type="molecule type" value="Genomic_DNA"/>
</dbReference>
<evidence type="ECO:0000313" key="2">
    <source>
        <dbReference type="EMBL" id="NHO55317.1"/>
    </source>
</evidence>
<accession>A0A967B7I0</accession>
<gene>
    <name evidence="2" type="ORF">GOB87_15470</name>
</gene>
<keyword evidence="3" id="KW-1185">Reference proteome</keyword>
<sequence>MEIHTGEKIIKGRHNRSVINALEKEGNLEAVAILKQSGIDRGKPAISSLTPQERAQQERTGIPKKELARLVLTAWQDDASAFQHALKSRGVLLAIGDKGPVVIDPTGNVASVARLLSSASKEDGNPMKIRAEAVSRALAPLNLSTYKETKDVWTKEKAGTRSATCQKAAEKTSPASDSGRASEISGAEIIRPDFGGNKGGRGENGWKGNGDIESFDRYARRTDRPAPGTEGHDGADNQKSGRPDQRRQRLIAQAKIKYALTDYDWSAGREFQKTKVLRFDDIRTLNSESWAISRENKDRYWAKLKALRYEQRLGEKHNRAIDADVLLAIIEAILSLFGYSMKTYAVCPVTVEVPRTGPAIDRNTFSLMTESQQDYVLRSAMKKYQGEHRKYLTLCKQAGHPSPLSFRHFLREIQAQGGDWMCESIANLYPREYVKALENSLLPLDHEVRDEMLRMWKDEETRYSDIHKTFGSENLKKDIADHIEVIDADIRQGIAMHEKIEVGLKKARADYREYERNLQISHIGLKAVPGMKAVPALKM</sequence>
<dbReference type="Proteomes" id="UP000597459">
    <property type="component" value="Unassembled WGS sequence"/>
</dbReference>
<protein>
    <submittedName>
        <fullName evidence="2">Uncharacterized protein</fullName>
    </submittedName>
</protein>
<organism evidence="2 3">
    <name type="scientific">Acetobacter estunensis</name>
    <dbReference type="NCBI Taxonomy" id="104097"/>
    <lineage>
        <taxon>Bacteria</taxon>
        <taxon>Pseudomonadati</taxon>
        <taxon>Pseudomonadota</taxon>
        <taxon>Alphaproteobacteria</taxon>
        <taxon>Acetobacterales</taxon>
        <taxon>Acetobacteraceae</taxon>
        <taxon>Acetobacter</taxon>
    </lineage>
</organism>
<reference evidence="2" key="1">
    <citation type="submission" date="2019-11" db="EMBL/GenBank/DDBJ databases">
        <title>Description of new Acetobacter species.</title>
        <authorList>
            <person name="Cleenwerck I."/>
            <person name="Sombolestani A.S."/>
        </authorList>
    </citation>
    <scope>NUCLEOTIDE SEQUENCE</scope>
    <source>
        <strain evidence="2">LMG 1626</strain>
    </source>
</reference>
<feature type="region of interest" description="Disordered" evidence="1">
    <location>
        <begin position="154"/>
        <end position="246"/>
    </location>
</feature>
<feature type="compositionally biased region" description="Basic and acidic residues" evidence="1">
    <location>
        <begin position="214"/>
        <end position="246"/>
    </location>
</feature>
<dbReference type="AlphaFoldDB" id="A0A967B7I0"/>
<comment type="caution">
    <text evidence="2">The sequence shown here is derived from an EMBL/GenBank/DDBJ whole genome shotgun (WGS) entry which is preliminary data.</text>
</comment>
<proteinExistence type="predicted"/>
<name>A0A967B7I0_9PROT</name>